<protein>
    <submittedName>
        <fullName evidence="1">Uncharacterized protein</fullName>
    </submittedName>
</protein>
<name>A0A840X5H4_9MICO</name>
<reference evidence="1 2" key="1">
    <citation type="submission" date="2020-08" db="EMBL/GenBank/DDBJ databases">
        <title>Sequencing the genomes of 1000 actinobacteria strains.</title>
        <authorList>
            <person name="Klenk H.-P."/>
        </authorList>
    </citation>
    <scope>NUCLEOTIDE SEQUENCE [LARGE SCALE GENOMIC DNA]</scope>
    <source>
        <strain evidence="1 2">DSM 23889</strain>
    </source>
</reference>
<comment type="caution">
    <text evidence="1">The sequence shown here is derived from an EMBL/GenBank/DDBJ whole genome shotgun (WGS) entry which is preliminary data.</text>
</comment>
<dbReference type="AlphaFoldDB" id="A0A840X5H4"/>
<dbReference type="EMBL" id="JACHBS010000001">
    <property type="protein sequence ID" value="MBB5617630.1"/>
    <property type="molecule type" value="Genomic_DNA"/>
</dbReference>
<sequence>MMHLGYGRGLARTTVIIFIHGLHAVTITPDGEVLAEHLIDPNKGYQAKT</sequence>
<proteinExistence type="predicted"/>
<evidence type="ECO:0000313" key="2">
    <source>
        <dbReference type="Proteomes" id="UP000552883"/>
    </source>
</evidence>
<dbReference type="Proteomes" id="UP000552883">
    <property type="component" value="Unassembled WGS sequence"/>
</dbReference>
<keyword evidence="2" id="KW-1185">Reference proteome</keyword>
<dbReference type="RefSeq" id="WP_183321899.1">
    <property type="nucleotide sequence ID" value="NZ_JACHBS010000001.1"/>
</dbReference>
<gene>
    <name evidence="1" type="ORF">BJ959_001126</name>
</gene>
<organism evidence="1 2">
    <name type="scientific">Microcella frigidaquae</name>
    <dbReference type="NCBI Taxonomy" id="424758"/>
    <lineage>
        <taxon>Bacteria</taxon>
        <taxon>Bacillati</taxon>
        <taxon>Actinomycetota</taxon>
        <taxon>Actinomycetes</taxon>
        <taxon>Micrococcales</taxon>
        <taxon>Microbacteriaceae</taxon>
        <taxon>Microcella</taxon>
    </lineage>
</organism>
<evidence type="ECO:0000313" key="1">
    <source>
        <dbReference type="EMBL" id="MBB5617630.1"/>
    </source>
</evidence>
<accession>A0A840X5H4</accession>